<reference evidence="2 3" key="1">
    <citation type="submission" date="2018-02" db="EMBL/GenBank/DDBJ databases">
        <title>The genomes of Aspergillus section Nigri reveals drivers in fungal speciation.</title>
        <authorList>
            <consortium name="DOE Joint Genome Institute"/>
            <person name="Vesth T.C."/>
            <person name="Nybo J."/>
            <person name="Theobald S."/>
            <person name="Brandl J."/>
            <person name="Frisvad J.C."/>
            <person name="Nielsen K.F."/>
            <person name="Lyhne E.K."/>
            <person name="Kogle M.E."/>
            <person name="Kuo A."/>
            <person name="Riley R."/>
            <person name="Clum A."/>
            <person name="Nolan M."/>
            <person name="Lipzen A."/>
            <person name="Salamov A."/>
            <person name="Henrissat B."/>
            <person name="Wiebenga A."/>
            <person name="De vries R.P."/>
            <person name="Grigoriev I.V."/>
            <person name="Mortensen U.H."/>
            <person name="Andersen M.R."/>
            <person name="Baker S.E."/>
        </authorList>
    </citation>
    <scope>NUCLEOTIDE SEQUENCE [LARGE SCALE GENOMIC DNA]</scope>
    <source>
        <strain evidence="2 3">CBS 112811</strain>
    </source>
</reference>
<keyword evidence="1" id="KW-0472">Membrane</keyword>
<dbReference type="GeneID" id="37157641"/>
<dbReference type="AlphaFoldDB" id="A0A8G1VK11"/>
<evidence type="ECO:0000256" key="1">
    <source>
        <dbReference type="SAM" id="Phobius"/>
    </source>
</evidence>
<dbReference type="RefSeq" id="XP_025511195.1">
    <property type="nucleotide sequence ID" value="XM_025654239.1"/>
</dbReference>
<evidence type="ECO:0000313" key="3">
    <source>
        <dbReference type="Proteomes" id="UP000249526"/>
    </source>
</evidence>
<sequence length="124" mass="13758">MHQWVGSIYGLSDNCCVFVRVFSFSLSFGFFCPVACFGVLITSGLLSIVHEDTPGLDLELSYEVMEGVSYSGRGVASIVCSASVYIYPLRSPYGVQVWPSVYFIICVFFFCDSEDSISNQLRVK</sequence>
<gene>
    <name evidence="2" type="ORF">BO85DRAFT_161777</name>
</gene>
<organism evidence="2 3">
    <name type="scientific">Aspergillus piperis CBS 112811</name>
    <dbReference type="NCBI Taxonomy" id="1448313"/>
    <lineage>
        <taxon>Eukaryota</taxon>
        <taxon>Fungi</taxon>
        <taxon>Dikarya</taxon>
        <taxon>Ascomycota</taxon>
        <taxon>Pezizomycotina</taxon>
        <taxon>Eurotiomycetes</taxon>
        <taxon>Eurotiomycetidae</taxon>
        <taxon>Eurotiales</taxon>
        <taxon>Aspergillaceae</taxon>
        <taxon>Aspergillus</taxon>
        <taxon>Aspergillus subgen. Circumdati</taxon>
    </lineage>
</organism>
<proteinExistence type="predicted"/>
<keyword evidence="3" id="KW-1185">Reference proteome</keyword>
<keyword evidence="1" id="KW-1133">Transmembrane helix</keyword>
<accession>A0A8G1VK11</accession>
<name>A0A8G1VK11_9EURO</name>
<keyword evidence="1" id="KW-0812">Transmembrane</keyword>
<evidence type="ECO:0000313" key="2">
    <source>
        <dbReference type="EMBL" id="RAH53273.1"/>
    </source>
</evidence>
<protein>
    <submittedName>
        <fullName evidence="2">Uncharacterized protein</fullName>
    </submittedName>
</protein>
<feature type="transmembrane region" description="Helical" evidence="1">
    <location>
        <begin position="93"/>
        <end position="111"/>
    </location>
</feature>
<feature type="transmembrane region" description="Helical" evidence="1">
    <location>
        <begin position="28"/>
        <end position="49"/>
    </location>
</feature>
<dbReference type="Proteomes" id="UP000249526">
    <property type="component" value="Unassembled WGS sequence"/>
</dbReference>
<dbReference type="EMBL" id="KZ825078">
    <property type="protein sequence ID" value="RAH53273.1"/>
    <property type="molecule type" value="Genomic_DNA"/>
</dbReference>